<dbReference type="EMBL" id="LGSZ01000089">
    <property type="protein sequence ID" value="KPH74061.1"/>
    <property type="molecule type" value="Genomic_DNA"/>
</dbReference>
<feature type="transmembrane region" description="Helical" evidence="1">
    <location>
        <begin position="23"/>
        <end position="41"/>
    </location>
</feature>
<feature type="transmembrane region" description="Helical" evidence="1">
    <location>
        <begin position="80"/>
        <end position="100"/>
    </location>
</feature>
<dbReference type="InterPro" id="IPR014546">
    <property type="entry name" value="UCP028440_lipidA_biosyn"/>
</dbReference>
<gene>
    <name evidence="3" type="ORF">AE618_25925</name>
</gene>
<feature type="transmembrane region" description="Helical" evidence="1">
    <location>
        <begin position="53"/>
        <end position="74"/>
    </location>
</feature>
<dbReference type="Pfam" id="PF07578">
    <property type="entry name" value="LAB_N"/>
    <property type="match status" value="1"/>
</dbReference>
<dbReference type="GO" id="GO:0008915">
    <property type="term" value="F:lipid-A-disaccharide synthase activity"/>
    <property type="evidence" value="ECO:0007669"/>
    <property type="project" value="InterPro"/>
</dbReference>
<protein>
    <submittedName>
        <fullName evidence="3">Membrane protein</fullName>
    </submittedName>
</protein>
<dbReference type="PIRSF" id="PIRSF028440">
    <property type="entry name" value="UCP_LAB_N"/>
    <property type="match status" value="1"/>
</dbReference>
<reference evidence="3 4" key="1">
    <citation type="submission" date="2015-07" db="EMBL/GenBank/DDBJ databases">
        <title>Whole genome sequencing of Bosea vaviloviae isolated from cave pool.</title>
        <authorList>
            <person name="Tan N.E.H."/>
            <person name="Lee Y.P."/>
            <person name="Gan H.M."/>
            <person name="Barton H."/>
            <person name="Savka M.A."/>
        </authorList>
    </citation>
    <scope>NUCLEOTIDE SEQUENCE [LARGE SCALE GENOMIC DNA]</scope>
    <source>
        <strain evidence="3 4">SD260</strain>
    </source>
</reference>
<dbReference type="Gene3D" id="1.20.1280.290">
    <property type="match status" value="1"/>
</dbReference>
<keyword evidence="4" id="KW-1185">Reference proteome</keyword>
<dbReference type="OrthoDB" id="9793186at2"/>
<evidence type="ECO:0000259" key="2">
    <source>
        <dbReference type="SMART" id="SM01259"/>
    </source>
</evidence>
<dbReference type="GO" id="GO:0016020">
    <property type="term" value="C:membrane"/>
    <property type="evidence" value="ECO:0007669"/>
    <property type="project" value="GOC"/>
</dbReference>
<keyword evidence="1" id="KW-1133">Transmembrane helix</keyword>
<proteinExistence type="predicted"/>
<sequence length="109" mass="12629">MIISIGHAISDYIYDVFVLKFDFWLAFGIVAQLLFTARFLVQWLASEREGNSVMPLSFWYFSMAGGLMTLIYGIVRREPIIIMGQALAMVIYTRNLVLIFRNKRRQRGA</sequence>
<keyword evidence="1" id="KW-0812">Transmembrane</keyword>
<evidence type="ECO:0000256" key="1">
    <source>
        <dbReference type="SAM" id="Phobius"/>
    </source>
</evidence>
<dbReference type="SMART" id="SM01259">
    <property type="entry name" value="LAB_N"/>
    <property type="match status" value="1"/>
</dbReference>
<evidence type="ECO:0000313" key="4">
    <source>
        <dbReference type="Proteomes" id="UP000037822"/>
    </source>
</evidence>
<organism evidence="3 4">
    <name type="scientific">Bosea vaviloviae</name>
    <dbReference type="NCBI Taxonomy" id="1526658"/>
    <lineage>
        <taxon>Bacteria</taxon>
        <taxon>Pseudomonadati</taxon>
        <taxon>Pseudomonadota</taxon>
        <taxon>Alphaproteobacteria</taxon>
        <taxon>Hyphomicrobiales</taxon>
        <taxon>Boseaceae</taxon>
        <taxon>Bosea</taxon>
    </lineage>
</organism>
<dbReference type="InterPro" id="IPR011499">
    <property type="entry name" value="Lipid_A_biosynth_N"/>
</dbReference>
<dbReference type="RefSeq" id="WP_054211940.1">
    <property type="nucleotide sequence ID" value="NZ_LGSZ01000089.1"/>
</dbReference>
<name>A0A0N0M7I0_9HYPH</name>
<dbReference type="AlphaFoldDB" id="A0A0N0M7I0"/>
<comment type="caution">
    <text evidence="3">The sequence shown here is derived from an EMBL/GenBank/DDBJ whole genome shotgun (WGS) entry which is preliminary data.</text>
</comment>
<dbReference type="PATRIC" id="fig|1526658.3.peg.3742"/>
<evidence type="ECO:0000313" key="3">
    <source>
        <dbReference type="EMBL" id="KPH74061.1"/>
    </source>
</evidence>
<accession>A0A0N0M7I0</accession>
<dbReference type="Proteomes" id="UP000037822">
    <property type="component" value="Unassembled WGS sequence"/>
</dbReference>
<dbReference type="GO" id="GO:0009245">
    <property type="term" value="P:lipid A biosynthetic process"/>
    <property type="evidence" value="ECO:0007669"/>
    <property type="project" value="InterPro"/>
</dbReference>
<keyword evidence="1" id="KW-0472">Membrane</keyword>
<feature type="domain" description="Lipid A biosynthesis N-terminal" evidence="2">
    <location>
        <begin position="27"/>
        <end position="98"/>
    </location>
</feature>